<comment type="caution">
    <text evidence="1">The sequence shown here is derived from an EMBL/GenBank/DDBJ whole genome shotgun (WGS) entry which is preliminary data.</text>
</comment>
<sequence>MLRRFYNVVDLHGSAAESGLFPRFSVVSPSSFPRPLALVIALLIAFRSVLAWTQLEALPQ</sequence>
<dbReference type="AlphaFoldDB" id="A0A2A6FUD8"/>
<name>A0A2A6FUD8_9MICO</name>
<evidence type="ECO:0000313" key="1">
    <source>
        <dbReference type="EMBL" id="PDQ36277.1"/>
    </source>
</evidence>
<accession>A0A2A6FUD8</accession>
<organism evidence="1 2">
    <name type="scientific">Candidatus Lumbricidiphila eiseniae</name>
    <dbReference type="NCBI Taxonomy" id="1969409"/>
    <lineage>
        <taxon>Bacteria</taxon>
        <taxon>Bacillati</taxon>
        <taxon>Actinomycetota</taxon>
        <taxon>Actinomycetes</taxon>
        <taxon>Micrococcales</taxon>
        <taxon>Microbacteriaceae</taxon>
        <taxon>Candidatus Lumbricidiphila</taxon>
    </lineage>
</organism>
<proteinExistence type="predicted"/>
<dbReference type="EMBL" id="NAEP01000018">
    <property type="protein sequence ID" value="PDQ36277.1"/>
    <property type="molecule type" value="Genomic_DNA"/>
</dbReference>
<dbReference type="Proteomes" id="UP000219994">
    <property type="component" value="Unassembled WGS sequence"/>
</dbReference>
<evidence type="ECO:0000313" key="2">
    <source>
        <dbReference type="Proteomes" id="UP000219994"/>
    </source>
</evidence>
<protein>
    <submittedName>
        <fullName evidence="1">Uncharacterized protein</fullName>
    </submittedName>
</protein>
<reference evidence="2" key="1">
    <citation type="submission" date="2017-03" db="EMBL/GenBank/DDBJ databases">
        <authorList>
            <person name="Lund M.B."/>
        </authorList>
    </citation>
    <scope>NUCLEOTIDE SEQUENCE [LARGE SCALE GENOMIC DNA]</scope>
</reference>
<gene>
    <name evidence="1" type="ORF">B5766_01585</name>
</gene>